<comment type="caution">
    <text evidence="2">The sequence shown here is derived from an EMBL/GenBank/DDBJ whole genome shotgun (WGS) entry which is preliminary data.</text>
</comment>
<feature type="compositionally biased region" description="Basic and acidic residues" evidence="1">
    <location>
        <begin position="370"/>
        <end position="379"/>
    </location>
</feature>
<dbReference type="EMBL" id="JAPCWZ010000004">
    <property type="protein sequence ID" value="KAK8868674.1"/>
    <property type="molecule type" value="Genomic_DNA"/>
</dbReference>
<feature type="compositionally biased region" description="Basic and acidic residues" evidence="1">
    <location>
        <begin position="574"/>
        <end position="587"/>
    </location>
</feature>
<feature type="compositionally biased region" description="Acidic residues" evidence="1">
    <location>
        <begin position="1"/>
        <end position="13"/>
    </location>
</feature>
<dbReference type="GO" id="GO:0003743">
    <property type="term" value="F:translation initiation factor activity"/>
    <property type="evidence" value="ECO:0007669"/>
    <property type="project" value="UniProtKB-KW"/>
</dbReference>
<feature type="region of interest" description="Disordered" evidence="1">
    <location>
        <begin position="1"/>
        <end position="77"/>
    </location>
</feature>
<accession>A0ABR2IVN6</accession>
<dbReference type="InterPro" id="IPR039601">
    <property type="entry name" value="Rrn5"/>
</dbReference>
<keyword evidence="2" id="KW-0648">Protein biosynthesis</keyword>
<keyword evidence="2" id="KW-0396">Initiation factor</keyword>
<dbReference type="Proteomes" id="UP001390339">
    <property type="component" value="Unassembled WGS sequence"/>
</dbReference>
<feature type="region of interest" description="Disordered" evidence="1">
    <location>
        <begin position="560"/>
        <end position="601"/>
    </location>
</feature>
<proteinExistence type="predicted"/>
<organism evidence="2 3">
    <name type="scientific">Apiospora arundinis</name>
    <dbReference type="NCBI Taxonomy" id="335852"/>
    <lineage>
        <taxon>Eukaryota</taxon>
        <taxon>Fungi</taxon>
        <taxon>Dikarya</taxon>
        <taxon>Ascomycota</taxon>
        <taxon>Pezizomycotina</taxon>
        <taxon>Sordariomycetes</taxon>
        <taxon>Xylariomycetidae</taxon>
        <taxon>Amphisphaeriales</taxon>
        <taxon>Apiosporaceae</taxon>
        <taxon>Apiospora</taxon>
    </lineage>
</organism>
<name>A0ABR2IVN6_9PEZI</name>
<evidence type="ECO:0000313" key="3">
    <source>
        <dbReference type="Proteomes" id="UP001390339"/>
    </source>
</evidence>
<keyword evidence="3" id="KW-1185">Reference proteome</keyword>
<feature type="region of interest" description="Disordered" evidence="1">
    <location>
        <begin position="425"/>
        <end position="490"/>
    </location>
</feature>
<evidence type="ECO:0000313" key="2">
    <source>
        <dbReference type="EMBL" id="KAK8868674.1"/>
    </source>
</evidence>
<feature type="compositionally biased region" description="Acidic residues" evidence="1">
    <location>
        <begin position="389"/>
        <end position="399"/>
    </location>
</feature>
<sequence>MASDSEGEYEPSDAESVASEAPSRVPEDNQSRPGLASSRLAHGTPEVALGSSAATPQYAQSPRKRRATHTEPNVPLKRMRSAFNAGYLDLLNQDISDAAAAALRKNQNNAHAALEPSQIGTVYWRASEKDAFFSALGRLGRDNHAGIAARIGSKSPLEVAQFVTLLSECEKARKDERVSWYETLRPIDIPAAAEISHECCVALDGIADDVSIRQETHEQTQEEKRWGEQNWLVTQSLVGKGNPSTAKKLEGELPFADLFVLPNWLKLSERVFMNSSIPDCNWRQVSEEPPAIRATALSDLHELAKSFTKRLVATTLFMSESRIKARRTSGPRAKQAVKARDVHAAVESLNLKSNSREFWARAARRLRLDVQGDATRTDGESQPTSPSSTDDESADSEDETDRKSDANHNLSYDDVEAAFGIVQGRHQREQQQLTTELSSQYVIDEDDTSSSEDEATEADAPVDGGEEDGGIGQQDLKDSDLDAPLSDNLGGRNPSLDWEAIDHDLNEAVNFSAELVETTRAREGLRNRITAEHVMEAEAAAADAQFNAREEAVLWSVIKQQQAPPESNKAASAAKREKSSDYERDGTSKAAAGFTNRATMEPGARNWREGFRYIAEWETYGTFPAHES</sequence>
<dbReference type="PANTHER" id="PTHR28079">
    <property type="entry name" value="RNA POLYMERASE I-SPECIFIC TRANSCRIPTION INITIATION FACTOR RRN5"/>
    <property type="match status" value="1"/>
</dbReference>
<dbReference type="PANTHER" id="PTHR28079:SF1">
    <property type="entry name" value="RNA POLYMERASE I-SPECIFIC TRANSCRIPTION INITIATION FACTOR RRN5"/>
    <property type="match status" value="1"/>
</dbReference>
<protein>
    <submittedName>
        <fullName evidence="2">RNA polymerase I-specific transcription initiation factor rrn5</fullName>
    </submittedName>
</protein>
<feature type="compositionally biased region" description="Polar residues" evidence="1">
    <location>
        <begin position="430"/>
        <end position="441"/>
    </location>
</feature>
<feature type="compositionally biased region" description="Acidic residues" evidence="1">
    <location>
        <begin position="443"/>
        <end position="457"/>
    </location>
</feature>
<reference evidence="2 3" key="1">
    <citation type="journal article" date="2024" name="IMA Fungus">
        <title>Apiospora arundinis, a panoply of carbohydrate-active enzymes and secondary metabolites.</title>
        <authorList>
            <person name="Sorensen T."/>
            <person name="Petersen C."/>
            <person name="Muurmann A.T."/>
            <person name="Christiansen J.V."/>
            <person name="Brundto M.L."/>
            <person name="Overgaard C.K."/>
            <person name="Boysen A.T."/>
            <person name="Wollenberg R.D."/>
            <person name="Larsen T.O."/>
            <person name="Sorensen J.L."/>
            <person name="Nielsen K.L."/>
            <person name="Sondergaard T.E."/>
        </authorList>
    </citation>
    <scope>NUCLEOTIDE SEQUENCE [LARGE SCALE GENOMIC DNA]</scope>
    <source>
        <strain evidence="2 3">AAU 773</strain>
    </source>
</reference>
<feature type="region of interest" description="Disordered" evidence="1">
    <location>
        <begin position="370"/>
        <end position="411"/>
    </location>
</feature>
<gene>
    <name evidence="2" type="ORF">PGQ11_007252</name>
</gene>
<evidence type="ECO:0000256" key="1">
    <source>
        <dbReference type="SAM" id="MobiDB-lite"/>
    </source>
</evidence>